<protein>
    <submittedName>
        <fullName evidence="3">Glycosyl transferases group 1</fullName>
    </submittedName>
</protein>
<name>A0A1I4GCE6_9LACT</name>
<dbReference type="Pfam" id="PF00535">
    <property type="entry name" value="Glycos_transf_2"/>
    <property type="match status" value="1"/>
</dbReference>
<dbReference type="Pfam" id="PF05045">
    <property type="entry name" value="RgpF"/>
    <property type="match status" value="1"/>
</dbReference>
<accession>A0A1I4GCE6</accession>
<dbReference type="PANTHER" id="PTHR22916">
    <property type="entry name" value="GLYCOSYLTRANSFERASE"/>
    <property type="match status" value="1"/>
</dbReference>
<dbReference type="InterPro" id="IPR007739">
    <property type="entry name" value="RgpF"/>
</dbReference>
<dbReference type="SUPFAM" id="SSF53756">
    <property type="entry name" value="UDP-Glycosyltransferase/glycogen phosphorylase"/>
    <property type="match status" value="1"/>
</dbReference>
<dbReference type="InterPro" id="IPR029044">
    <property type="entry name" value="Nucleotide-diphossugar_trans"/>
</dbReference>
<dbReference type="Gene3D" id="3.90.550.10">
    <property type="entry name" value="Spore Coat Polysaccharide Biosynthesis Protein SpsA, Chain A"/>
    <property type="match status" value="1"/>
</dbReference>
<dbReference type="AlphaFoldDB" id="A0A1I4GCE6"/>
<sequence>MNNKVSVVVTCYNHEKYIAKCIKSIFEQTYQNIELIVFNDGSTDRSGEIISALLRESPFKETKYFSGANQGVVKVRNAALEQITGEYLLFVDSDNFLNENHIEVLLKEARKNRADIAYCQIWDFEAKHNMLRENLDFSLEDELVHNSIDMSSLVSTKVIKNVKFDENLKNLEDYDFWLNLILNNGAKAFFVRETKLNYRVLNDSRSQRDDFEQYFESYLYILNKHREVLGDKYDQALKEKLTSINEIADERLLLIQDLEKVLHYNEQQLQVKAQQLQVKAQQLQVKEQQLQNLVQSRSYRLGHFIVHNTKRMLFVLKRPRLLLKAPKKIYRNLMGNVHPLLEIRKNVLRPFRNKARAKNNYQNPKRALVYVVYADGKKLQEYKIIFLKALAKLSHDIIIVVNGSLIPEDRTILETFGRVEVRPNEGYDTAAFRHGILALAKDSLSQFDELLLVNDTNVGPFIDLETTFEKMASQKLDFWGISYGEPQADFTGYNKYKTIPIHLQSYFLVIEKSMFTSREFIKYWEKMDDTNSRNKAIGKHETVFTKHFEYLGFKHAAVSNNNGDSAMYIHPLTMLKDFGVPLVKYTAFSNYTDDKFLWQGLSRKTEVPELIEYIKTNTEYPAHVIDNMMEEIKHTIPKEHVLIIDGVENAIPQCTRYRVENKAAQLRNLGFDVWTVNASDFKMGYAENASHIIIYRTGYSEEFEKLCHLAQKYNKPVYYDIDDLVIDTKYTDLLSYTQGLSDIEKYEYDSGVKSYGKMMSLCDSVITTTQTLKEELENYSSKVIINRNLASEELVSLSQNTIKDYRQDHSKVKLGYFSGSITHNENFEMIKPAIVQILEKYPHVELHLVGYIDLPQDLQKYTKQIKMNPYVDWRELPRLISQMDINLAPLVDSVFNRAKSEIKWLEAALVKVPTVASYLGSFEEMVSNDETGLLAQPGEWYEKLEILIENPDKRQRIAEAAYRFVLENCTVKNHKDEFTESISI</sequence>
<dbReference type="Gene3D" id="3.40.50.2000">
    <property type="entry name" value="Glycogen Phosphorylase B"/>
    <property type="match status" value="1"/>
</dbReference>
<dbReference type="RefSeq" id="WP_074750807.1">
    <property type="nucleotide sequence ID" value="NZ_FOTJ01000003.1"/>
</dbReference>
<dbReference type="CDD" id="cd00761">
    <property type="entry name" value="Glyco_tranf_GTA_type"/>
    <property type="match status" value="1"/>
</dbReference>
<dbReference type="SUPFAM" id="SSF53448">
    <property type="entry name" value="Nucleotide-diphospho-sugar transferases"/>
    <property type="match status" value="1"/>
</dbReference>
<reference evidence="3 4" key="1">
    <citation type="submission" date="2016-10" db="EMBL/GenBank/DDBJ databases">
        <authorList>
            <person name="de Groot N.N."/>
        </authorList>
    </citation>
    <scope>NUCLEOTIDE SEQUENCE [LARGE SCALE GENOMIC DNA]</scope>
    <source>
        <strain evidence="3 4">M79</strain>
    </source>
</reference>
<organism evidence="3 4">
    <name type="scientific">Lactococcus garvieae</name>
    <dbReference type="NCBI Taxonomy" id="1363"/>
    <lineage>
        <taxon>Bacteria</taxon>
        <taxon>Bacillati</taxon>
        <taxon>Bacillota</taxon>
        <taxon>Bacilli</taxon>
        <taxon>Lactobacillales</taxon>
        <taxon>Streptococcaceae</taxon>
        <taxon>Lactococcus</taxon>
    </lineage>
</organism>
<evidence type="ECO:0000313" key="4">
    <source>
        <dbReference type="Proteomes" id="UP000181969"/>
    </source>
</evidence>
<feature type="domain" description="Glycosyltransferase 2-like" evidence="2">
    <location>
        <begin position="6"/>
        <end position="126"/>
    </location>
</feature>
<evidence type="ECO:0000313" key="3">
    <source>
        <dbReference type="EMBL" id="SFL26831.1"/>
    </source>
</evidence>
<keyword evidence="3" id="KW-0808">Transferase</keyword>
<dbReference type="OrthoDB" id="199095at2"/>
<evidence type="ECO:0000259" key="2">
    <source>
        <dbReference type="Pfam" id="PF00535"/>
    </source>
</evidence>
<dbReference type="GO" id="GO:0016740">
    <property type="term" value="F:transferase activity"/>
    <property type="evidence" value="ECO:0007669"/>
    <property type="project" value="UniProtKB-KW"/>
</dbReference>
<dbReference type="Proteomes" id="UP000181969">
    <property type="component" value="Unassembled WGS sequence"/>
</dbReference>
<proteinExistence type="predicted"/>
<feature type="coiled-coil region" evidence="1">
    <location>
        <begin position="266"/>
        <end position="296"/>
    </location>
</feature>
<dbReference type="InterPro" id="IPR001173">
    <property type="entry name" value="Glyco_trans_2-like"/>
</dbReference>
<keyword evidence="1" id="KW-0175">Coiled coil</keyword>
<evidence type="ECO:0000256" key="1">
    <source>
        <dbReference type="SAM" id="Coils"/>
    </source>
</evidence>
<dbReference type="Pfam" id="PF13692">
    <property type="entry name" value="Glyco_trans_1_4"/>
    <property type="match status" value="1"/>
</dbReference>
<gene>
    <name evidence="3" type="ORF">SAMN05216438_103156</name>
</gene>
<dbReference type="EMBL" id="FOTJ01000003">
    <property type="protein sequence ID" value="SFL26831.1"/>
    <property type="molecule type" value="Genomic_DNA"/>
</dbReference>